<reference evidence="9 10" key="1">
    <citation type="journal article" date="2015" name="Antonie Van Leeuwenhoek">
        <title>Oricola cellulosilytica gen. nov., sp. nov., a cellulose-degrading bacterium of the family Phyllobacteriaceae isolated from surface seashore water, and emended descriptions of Mesorhizobium loti and Phyllobacterium myrsinacearum.</title>
        <authorList>
            <person name="Hameed A."/>
            <person name="Shahina M."/>
            <person name="Lai W.A."/>
            <person name="Lin S.Y."/>
            <person name="Young L.S."/>
            <person name="Liu Y.C."/>
            <person name="Hsu Y.H."/>
            <person name="Young C.C."/>
        </authorList>
    </citation>
    <scope>NUCLEOTIDE SEQUENCE [LARGE SCALE GENOMIC DNA]</scope>
    <source>
        <strain evidence="9 10">KCTC 52183</strain>
    </source>
</reference>
<dbReference type="RefSeq" id="WP_131568308.1">
    <property type="nucleotide sequence ID" value="NZ_JAINFK010000002.1"/>
</dbReference>
<dbReference type="Proteomes" id="UP000291301">
    <property type="component" value="Unassembled WGS sequence"/>
</dbReference>
<evidence type="ECO:0000256" key="1">
    <source>
        <dbReference type="ARBA" id="ARBA00004651"/>
    </source>
</evidence>
<keyword evidence="3" id="KW-1003">Cell membrane</keyword>
<dbReference type="Pfam" id="PF04239">
    <property type="entry name" value="DUF421"/>
    <property type="match status" value="1"/>
</dbReference>
<evidence type="ECO:0000256" key="5">
    <source>
        <dbReference type="ARBA" id="ARBA00022989"/>
    </source>
</evidence>
<organism evidence="9 10">
    <name type="scientific">Oricola cellulosilytica</name>
    <dbReference type="NCBI Taxonomy" id="1429082"/>
    <lineage>
        <taxon>Bacteria</taxon>
        <taxon>Pseudomonadati</taxon>
        <taxon>Pseudomonadota</taxon>
        <taxon>Alphaproteobacteria</taxon>
        <taxon>Hyphomicrobiales</taxon>
        <taxon>Ahrensiaceae</taxon>
        <taxon>Oricola</taxon>
    </lineage>
</organism>
<keyword evidence="6 7" id="KW-0472">Membrane</keyword>
<dbReference type="EMBL" id="SJST01000003">
    <property type="protein sequence ID" value="TCD14356.1"/>
    <property type="molecule type" value="Genomic_DNA"/>
</dbReference>
<accession>A0A4R0PBC7</accession>
<comment type="subcellular location">
    <subcellularLocation>
        <location evidence="1">Cell membrane</location>
        <topology evidence="1">Multi-pass membrane protein</topology>
    </subcellularLocation>
</comment>
<dbReference type="AlphaFoldDB" id="A0A4R0PBC7"/>
<dbReference type="GO" id="GO:0005886">
    <property type="term" value="C:plasma membrane"/>
    <property type="evidence" value="ECO:0007669"/>
    <property type="project" value="UniProtKB-SubCell"/>
</dbReference>
<evidence type="ECO:0000313" key="10">
    <source>
        <dbReference type="Proteomes" id="UP000291301"/>
    </source>
</evidence>
<dbReference type="OrthoDB" id="9793799at2"/>
<feature type="transmembrane region" description="Helical" evidence="7">
    <location>
        <begin position="7"/>
        <end position="24"/>
    </location>
</feature>
<dbReference type="PANTHER" id="PTHR34582:SF6">
    <property type="entry name" value="UPF0702 TRANSMEMBRANE PROTEIN YCAP"/>
    <property type="match status" value="1"/>
</dbReference>
<dbReference type="Gene3D" id="3.30.240.20">
    <property type="entry name" value="bsu07140 like domains"/>
    <property type="match status" value="1"/>
</dbReference>
<dbReference type="InterPro" id="IPR007353">
    <property type="entry name" value="DUF421"/>
</dbReference>
<gene>
    <name evidence="9" type="ORF">E0D97_09800</name>
</gene>
<name>A0A4R0PBC7_9HYPH</name>
<evidence type="ECO:0000256" key="4">
    <source>
        <dbReference type="ARBA" id="ARBA00022692"/>
    </source>
</evidence>
<evidence type="ECO:0000259" key="8">
    <source>
        <dbReference type="Pfam" id="PF04239"/>
    </source>
</evidence>
<sequence>MPEILEVFLRSVVIVAVVIALARLNGLRSFSKMSAFDLVNTVAVGSILATAVTATGKSVFVGIAALVALFVTQGVIARLRGKFGFVVKVVDNEPLMIMEEGAILHDNLDRANLTTADLYAKLREANVLDVSRVRAVVLETTGDVSVLHASGEGQEVSPALLDDVRR</sequence>
<keyword evidence="10" id="KW-1185">Reference proteome</keyword>
<evidence type="ECO:0000256" key="7">
    <source>
        <dbReference type="SAM" id="Phobius"/>
    </source>
</evidence>
<evidence type="ECO:0000256" key="6">
    <source>
        <dbReference type="ARBA" id="ARBA00023136"/>
    </source>
</evidence>
<protein>
    <submittedName>
        <fullName evidence="9">DUF421 domain-containing protein</fullName>
    </submittedName>
</protein>
<evidence type="ECO:0000313" key="9">
    <source>
        <dbReference type="EMBL" id="TCD14356.1"/>
    </source>
</evidence>
<comment type="caution">
    <text evidence="9">The sequence shown here is derived from an EMBL/GenBank/DDBJ whole genome shotgun (WGS) entry which is preliminary data.</text>
</comment>
<feature type="domain" description="YetF C-terminal" evidence="8">
    <location>
        <begin position="82"/>
        <end position="158"/>
    </location>
</feature>
<dbReference type="PANTHER" id="PTHR34582">
    <property type="entry name" value="UPF0702 TRANSMEMBRANE PROTEIN YCAP"/>
    <property type="match status" value="1"/>
</dbReference>
<keyword evidence="4 7" id="KW-0812">Transmembrane</keyword>
<evidence type="ECO:0000256" key="2">
    <source>
        <dbReference type="ARBA" id="ARBA00006448"/>
    </source>
</evidence>
<evidence type="ECO:0000256" key="3">
    <source>
        <dbReference type="ARBA" id="ARBA00022475"/>
    </source>
</evidence>
<dbReference type="InterPro" id="IPR023090">
    <property type="entry name" value="UPF0702_alpha/beta_dom_sf"/>
</dbReference>
<keyword evidence="5 7" id="KW-1133">Transmembrane helix</keyword>
<proteinExistence type="inferred from homology"/>
<comment type="similarity">
    <text evidence="2">Belongs to the UPF0702 family.</text>
</comment>